<accession>A0ABS3GWP6</accession>
<keyword evidence="7" id="KW-1185">Reference proteome</keyword>
<feature type="transmembrane region" description="Helical" evidence="4">
    <location>
        <begin position="6"/>
        <end position="26"/>
    </location>
</feature>
<keyword evidence="4" id="KW-0472">Membrane</keyword>
<keyword evidence="4" id="KW-1133">Transmembrane helix</keyword>
<dbReference type="Gene3D" id="1.10.10.10">
    <property type="entry name" value="Winged helix-like DNA-binding domain superfamily/Winged helix DNA-binding domain"/>
    <property type="match status" value="1"/>
</dbReference>
<dbReference type="InterPro" id="IPR000792">
    <property type="entry name" value="Tscrpt_reg_LuxR_C"/>
</dbReference>
<evidence type="ECO:0000313" key="7">
    <source>
        <dbReference type="Proteomes" id="UP000664632"/>
    </source>
</evidence>
<proteinExistence type="predicted"/>
<evidence type="ECO:0000259" key="5">
    <source>
        <dbReference type="PROSITE" id="PS50043"/>
    </source>
</evidence>
<sequence>MFSLHYFVFFLLCYFVVVVLSAILFFKDKNKIHRILFIYFLLFFLSALSDYFNILFSEKSACSICSFFQLINVSIYVLSIIFSFLLFKQHIPTSKLWKHVLLLSLTIALIILPLHIGQTWTTSILIACLADNAFLIYLGCLTRKKLSTTNSALNQFLFQNKNFGLTLIFGGFVTIILNLYDFFYFPDVQHYFFFIHGHNLNSDGISILLCFWLIKFFMQRIHIKPVTALSFDLFENFCSEFHLTKREKDILAELLNNMTYQEIADKLYISIGTVKAHSHNIFSKTEVNRKDDLVKLYQGFISK</sequence>
<evidence type="ECO:0000256" key="3">
    <source>
        <dbReference type="ARBA" id="ARBA00023163"/>
    </source>
</evidence>
<feature type="transmembrane region" description="Helical" evidence="4">
    <location>
        <begin position="163"/>
        <end position="185"/>
    </location>
</feature>
<keyword evidence="2" id="KW-0238">DNA-binding</keyword>
<organism evidence="6 7">
    <name type="scientific">Candidatus Enterococcus ikei</name>
    <dbReference type="NCBI Taxonomy" id="2815326"/>
    <lineage>
        <taxon>Bacteria</taxon>
        <taxon>Bacillati</taxon>
        <taxon>Bacillota</taxon>
        <taxon>Bacilli</taxon>
        <taxon>Lactobacillales</taxon>
        <taxon>Enterococcaceae</taxon>
        <taxon>Enterococcus</taxon>
    </lineage>
</organism>
<dbReference type="PRINTS" id="PR00038">
    <property type="entry name" value="HTHLUXR"/>
</dbReference>
<dbReference type="PANTHER" id="PTHR44688:SF16">
    <property type="entry name" value="DNA-BINDING TRANSCRIPTIONAL ACTIVATOR DEVR_DOSR"/>
    <property type="match status" value="1"/>
</dbReference>
<dbReference type="SMART" id="SM00421">
    <property type="entry name" value="HTH_LUXR"/>
    <property type="match status" value="1"/>
</dbReference>
<dbReference type="SUPFAM" id="SSF46894">
    <property type="entry name" value="C-terminal effector domain of the bipartite response regulators"/>
    <property type="match status" value="1"/>
</dbReference>
<dbReference type="PROSITE" id="PS50043">
    <property type="entry name" value="HTH_LUXR_2"/>
    <property type="match status" value="1"/>
</dbReference>
<dbReference type="PANTHER" id="PTHR44688">
    <property type="entry name" value="DNA-BINDING TRANSCRIPTIONAL ACTIVATOR DEVR_DOSR"/>
    <property type="match status" value="1"/>
</dbReference>
<dbReference type="RefSeq" id="WP_207111781.1">
    <property type="nucleotide sequence ID" value="NZ_JAFLWD010000009.1"/>
</dbReference>
<keyword evidence="4" id="KW-0812">Transmembrane</keyword>
<dbReference type="InterPro" id="IPR036388">
    <property type="entry name" value="WH-like_DNA-bd_sf"/>
</dbReference>
<feature type="transmembrane region" description="Helical" evidence="4">
    <location>
        <begin position="35"/>
        <end position="55"/>
    </location>
</feature>
<name>A0ABS3GWP6_9ENTE</name>
<feature type="domain" description="HTH luxR-type" evidence="5">
    <location>
        <begin position="236"/>
        <end position="303"/>
    </location>
</feature>
<keyword evidence="1" id="KW-0805">Transcription regulation</keyword>
<evidence type="ECO:0000313" key="6">
    <source>
        <dbReference type="EMBL" id="MBO0439698.1"/>
    </source>
</evidence>
<feature type="transmembrane region" description="Helical" evidence="4">
    <location>
        <begin position="99"/>
        <end position="116"/>
    </location>
</feature>
<comment type="caution">
    <text evidence="6">The sequence shown here is derived from an EMBL/GenBank/DDBJ whole genome shotgun (WGS) entry which is preliminary data.</text>
</comment>
<feature type="transmembrane region" description="Helical" evidence="4">
    <location>
        <begin position="67"/>
        <end position="87"/>
    </location>
</feature>
<dbReference type="Proteomes" id="UP000664632">
    <property type="component" value="Unassembled WGS sequence"/>
</dbReference>
<dbReference type="InterPro" id="IPR016032">
    <property type="entry name" value="Sig_transdc_resp-reg_C-effctor"/>
</dbReference>
<dbReference type="CDD" id="cd06170">
    <property type="entry name" value="LuxR_C_like"/>
    <property type="match status" value="1"/>
</dbReference>
<protein>
    <submittedName>
        <fullName evidence="6">Helix-turn-helix transcriptional regulator</fullName>
    </submittedName>
</protein>
<keyword evidence="3" id="KW-0804">Transcription</keyword>
<feature type="transmembrane region" description="Helical" evidence="4">
    <location>
        <begin position="191"/>
        <end position="214"/>
    </location>
</feature>
<dbReference type="Pfam" id="PF00196">
    <property type="entry name" value="GerE"/>
    <property type="match status" value="1"/>
</dbReference>
<evidence type="ECO:0000256" key="4">
    <source>
        <dbReference type="SAM" id="Phobius"/>
    </source>
</evidence>
<reference evidence="6 7" key="1">
    <citation type="submission" date="2021-03" db="EMBL/GenBank/DDBJ databases">
        <title>Enterococcal diversity collection.</title>
        <authorList>
            <person name="Gilmore M.S."/>
            <person name="Schwartzman J."/>
            <person name="Van Tyne D."/>
            <person name="Martin M."/>
            <person name="Earl A.M."/>
            <person name="Manson A.L."/>
            <person name="Straub T."/>
            <person name="Salamzade R."/>
            <person name="Saavedra J."/>
            <person name="Lebreton F."/>
            <person name="Prichula J."/>
            <person name="Schaufler K."/>
            <person name="Gaca A."/>
            <person name="Sgardioli B."/>
            <person name="Wagenaar J."/>
            <person name="Strong T."/>
        </authorList>
    </citation>
    <scope>NUCLEOTIDE SEQUENCE [LARGE SCALE GENOMIC DNA]</scope>
    <source>
        <strain evidence="6 7">DIV0869a</strain>
    </source>
</reference>
<feature type="transmembrane region" description="Helical" evidence="4">
    <location>
        <begin position="122"/>
        <end position="142"/>
    </location>
</feature>
<dbReference type="EMBL" id="JAFLWD010000009">
    <property type="protein sequence ID" value="MBO0439698.1"/>
    <property type="molecule type" value="Genomic_DNA"/>
</dbReference>
<gene>
    <name evidence="6" type="ORF">JZO69_04965</name>
</gene>
<evidence type="ECO:0000256" key="2">
    <source>
        <dbReference type="ARBA" id="ARBA00023125"/>
    </source>
</evidence>
<evidence type="ECO:0000256" key="1">
    <source>
        <dbReference type="ARBA" id="ARBA00023015"/>
    </source>
</evidence>